<evidence type="ECO:0000313" key="3">
    <source>
        <dbReference type="Proteomes" id="UP000189796"/>
    </source>
</evidence>
<dbReference type="PANTHER" id="PTHR21366:SF14">
    <property type="entry name" value="GLYOXALASE DOMAIN-CONTAINING PROTEIN 5"/>
    <property type="match status" value="1"/>
</dbReference>
<gene>
    <name evidence="2" type="ORF">SAMN05443248_6101</name>
</gene>
<feature type="domain" description="VOC" evidence="1">
    <location>
        <begin position="5"/>
        <end position="120"/>
    </location>
</feature>
<dbReference type="RefSeq" id="WP_079604556.1">
    <property type="nucleotide sequence ID" value="NZ_LT670817.1"/>
</dbReference>
<proteinExistence type="predicted"/>
<reference evidence="2 3" key="1">
    <citation type="submission" date="2016-11" db="EMBL/GenBank/DDBJ databases">
        <authorList>
            <person name="Jaros S."/>
            <person name="Januszkiewicz K."/>
            <person name="Wedrychowicz H."/>
        </authorList>
    </citation>
    <scope>NUCLEOTIDE SEQUENCE [LARGE SCALE GENOMIC DNA]</scope>
    <source>
        <strain evidence="2 3">GAS138</strain>
    </source>
</reference>
<sequence>MKVTGFNHLSIGTKNLAESVKFYETVLGMQTIPSYNFGFKTKYLRCGDLQLHIFELEDQVPVYQHFAVDVDDFHAAYDAAKAMGALDSTAFRNPVNELPDGCVQMYLRDPAGNLIEIDWPDVETLDRARIPEMKLLTEFAEQNEEGLAASLYLDRPHLKTARGAR</sequence>
<dbReference type="SUPFAM" id="SSF54593">
    <property type="entry name" value="Glyoxalase/Bleomycin resistance protein/Dihydroxybiphenyl dioxygenase"/>
    <property type="match status" value="1"/>
</dbReference>
<dbReference type="Proteomes" id="UP000189796">
    <property type="component" value="Chromosome I"/>
</dbReference>
<dbReference type="Pfam" id="PF00903">
    <property type="entry name" value="Glyoxalase"/>
    <property type="match status" value="1"/>
</dbReference>
<dbReference type="GO" id="GO:0051213">
    <property type="term" value="F:dioxygenase activity"/>
    <property type="evidence" value="ECO:0007669"/>
    <property type="project" value="UniProtKB-KW"/>
</dbReference>
<protein>
    <submittedName>
        <fullName evidence="2">Catechol 2,3-dioxygenase</fullName>
    </submittedName>
</protein>
<evidence type="ECO:0000259" key="1">
    <source>
        <dbReference type="PROSITE" id="PS51819"/>
    </source>
</evidence>
<keyword evidence="2" id="KW-0560">Oxidoreductase</keyword>
<accession>A0A1M5VQT5</accession>
<organism evidence="2 3">
    <name type="scientific">Bradyrhizobium erythrophlei</name>
    <dbReference type="NCBI Taxonomy" id="1437360"/>
    <lineage>
        <taxon>Bacteria</taxon>
        <taxon>Pseudomonadati</taxon>
        <taxon>Pseudomonadota</taxon>
        <taxon>Alphaproteobacteria</taxon>
        <taxon>Hyphomicrobiales</taxon>
        <taxon>Nitrobacteraceae</taxon>
        <taxon>Bradyrhizobium</taxon>
    </lineage>
</organism>
<dbReference type="InterPro" id="IPR037523">
    <property type="entry name" value="VOC_core"/>
</dbReference>
<dbReference type="InterPro" id="IPR004360">
    <property type="entry name" value="Glyas_Fos-R_dOase_dom"/>
</dbReference>
<keyword evidence="2" id="KW-0223">Dioxygenase</keyword>
<name>A0A1M5VQT5_9BRAD</name>
<evidence type="ECO:0000313" key="2">
    <source>
        <dbReference type="EMBL" id="SHH77354.1"/>
    </source>
</evidence>
<dbReference type="EMBL" id="LT670817">
    <property type="protein sequence ID" value="SHH77354.1"/>
    <property type="molecule type" value="Genomic_DNA"/>
</dbReference>
<dbReference type="AlphaFoldDB" id="A0A1M5VQT5"/>
<dbReference type="OrthoDB" id="5243302at2"/>
<dbReference type="PANTHER" id="PTHR21366">
    <property type="entry name" value="GLYOXALASE FAMILY PROTEIN"/>
    <property type="match status" value="1"/>
</dbReference>
<dbReference type="CDD" id="cd06587">
    <property type="entry name" value="VOC"/>
    <property type="match status" value="1"/>
</dbReference>
<dbReference type="InterPro" id="IPR050383">
    <property type="entry name" value="GlyoxalaseI/FosfomycinResist"/>
</dbReference>
<dbReference type="InterPro" id="IPR029068">
    <property type="entry name" value="Glyas_Bleomycin-R_OHBP_Dase"/>
</dbReference>
<dbReference type="PROSITE" id="PS51819">
    <property type="entry name" value="VOC"/>
    <property type="match status" value="1"/>
</dbReference>
<dbReference type="Gene3D" id="3.10.180.10">
    <property type="entry name" value="2,3-Dihydroxybiphenyl 1,2-Dioxygenase, domain 1"/>
    <property type="match status" value="1"/>
</dbReference>